<keyword evidence="2" id="KW-1185">Reference proteome</keyword>
<dbReference type="Proteomes" id="UP000193648">
    <property type="component" value="Unassembled WGS sequence"/>
</dbReference>
<evidence type="ECO:0000313" key="2">
    <source>
        <dbReference type="Proteomes" id="UP000193648"/>
    </source>
</evidence>
<comment type="caution">
    <text evidence="1">The sequence shown here is derived from an EMBL/GenBank/DDBJ whole genome shotgun (WGS) entry which is preliminary data.</text>
</comment>
<dbReference type="AlphaFoldDB" id="A0A1Y2GPT0"/>
<evidence type="ECO:0000313" key="1">
    <source>
        <dbReference type="EMBL" id="ORZ18270.1"/>
    </source>
</evidence>
<dbReference type="RefSeq" id="XP_021882065.1">
    <property type="nucleotide sequence ID" value="XM_022023901.1"/>
</dbReference>
<dbReference type="EMBL" id="MCFF01000015">
    <property type="protein sequence ID" value="ORZ18270.1"/>
    <property type="molecule type" value="Genomic_DNA"/>
</dbReference>
<reference evidence="1 2" key="1">
    <citation type="submission" date="2016-07" db="EMBL/GenBank/DDBJ databases">
        <title>Pervasive Adenine N6-methylation of Active Genes in Fungi.</title>
        <authorList>
            <consortium name="DOE Joint Genome Institute"/>
            <person name="Mondo S.J."/>
            <person name="Dannebaum R.O."/>
            <person name="Kuo R.C."/>
            <person name="Labutti K."/>
            <person name="Haridas S."/>
            <person name="Kuo A."/>
            <person name="Salamov A."/>
            <person name="Ahrendt S.R."/>
            <person name="Lipzen A."/>
            <person name="Sullivan W."/>
            <person name="Andreopoulos W.B."/>
            <person name="Clum A."/>
            <person name="Lindquist E."/>
            <person name="Daum C."/>
            <person name="Ramamoorthy G.K."/>
            <person name="Gryganskyi A."/>
            <person name="Culley D."/>
            <person name="Magnuson J.K."/>
            <person name="James T.Y."/>
            <person name="O'Malley M.A."/>
            <person name="Stajich J.E."/>
            <person name="Spatafora J.W."/>
            <person name="Visel A."/>
            <person name="Grigoriev I.V."/>
        </authorList>
    </citation>
    <scope>NUCLEOTIDE SEQUENCE [LARGE SCALE GENOMIC DNA]</scope>
    <source>
        <strain evidence="1 2">NRRL 3116</strain>
    </source>
</reference>
<organism evidence="1 2">
    <name type="scientific">Lobosporangium transversale</name>
    <dbReference type="NCBI Taxonomy" id="64571"/>
    <lineage>
        <taxon>Eukaryota</taxon>
        <taxon>Fungi</taxon>
        <taxon>Fungi incertae sedis</taxon>
        <taxon>Mucoromycota</taxon>
        <taxon>Mortierellomycotina</taxon>
        <taxon>Mortierellomycetes</taxon>
        <taxon>Mortierellales</taxon>
        <taxon>Mortierellaceae</taxon>
        <taxon>Lobosporangium</taxon>
    </lineage>
</organism>
<protein>
    <submittedName>
        <fullName evidence="1">Uncharacterized protein</fullName>
    </submittedName>
</protein>
<gene>
    <name evidence="1" type="ORF">BCR41DRAFT_352126</name>
</gene>
<name>A0A1Y2GPT0_9FUNG</name>
<proteinExistence type="predicted"/>
<dbReference type="InParanoid" id="A0A1Y2GPT0"/>
<dbReference type="GeneID" id="33565745"/>
<dbReference type="SUPFAM" id="SSF160975">
    <property type="entry name" value="AF1531-like"/>
    <property type="match status" value="1"/>
</dbReference>
<accession>A0A1Y2GPT0</accession>
<sequence length="57" mass="6740">MSSRLFVNLAPEYHIRPIPGVEGSITRTIVNQRKRKRFEDLEDFKARGTKEYKSIIF</sequence>